<feature type="compositionally biased region" description="Low complexity" evidence="12">
    <location>
        <begin position="319"/>
        <end position="332"/>
    </location>
</feature>
<evidence type="ECO:0000313" key="14">
    <source>
        <dbReference type="EMBL" id="OYN90947.1"/>
    </source>
</evidence>
<dbReference type="GO" id="GO:0008033">
    <property type="term" value="P:tRNA processing"/>
    <property type="evidence" value="ECO:0007669"/>
    <property type="project" value="UniProtKB-KW"/>
</dbReference>
<dbReference type="InterPro" id="IPR050156">
    <property type="entry name" value="TC-AMP_synthase_SUA5"/>
</dbReference>
<comment type="similarity">
    <text evidence="2">Belongs to the SUA5 family.</text>
</comment>
<dbReference type="GO" id="GO:0005524">
    <property type="term" value="F:ATP binding"/>
    <property type="evidence" value="ECO:0007669"/>
    <property type="project" value="UniProtKB-KW"/>
</dbReference>
<evidence type="ECO:0000256" key="11">
    <source>
        <dbReference type="ARBA" id="ARBA00048366"/>
    </source>
</evidence>
<evidence type="ECO:0000256" key="1">
    <source>
        <dbReference type="ARBA" id="ARBA00004496"/>
    </source>
</evidence>
<evidence type="ECO:0000256" key="3">
    <source>
        <dbReference type="ARBA" id="ARBA00012584"/>
    </source>
</evidence>
<dbReference type="GO" id="GO:0061710">
    <property type="term" value="F:L-threonylcarbamoyladenylate synthase"/>
    <property type="evidence" value="ECO:0007669"/>
    <property type="project" value="UniProtKB-EC"/>
</dbReference>
<dbReference type="InterPro" id="IPR017945">
    <property type="entry name" value="DHBP_synth_RibB-like_a/b_dom"/>
</dbReference>
<dbReference type="EMBL" id="NMVJ01000006">
    <property type="protein sequence ID" value="OYN90947.1"/>
    <property type="molecule type" value="Genomic_DNA"/>
</dbReference>
<evidence type="ECO:0000256" key="5">
    <source>
        <dbReference type="ARBA" id="ARBA00022679"/>
    </source>
</evidence>
<dbReference type="EC" id="2.7.7.87" evidence="3"/>
<dbReference type="GO" id="GO:0005737">
    <property type="term" value="C:cytoplasm"/>
    <property type="evidence" value="ECO:0007669"/>
    <property type="project" value="UniProtKB-SubCell"/>
</dbReference>
<reference evidence="14 15" key="1">
    <citation type="submission" date="2017-07" db="EMBL/GenBank/DDBJ databases">
        <title>Draft whole genome sequences of clinical Proprionibacteriaceae strains.</title>
        <authorList>
            <person name="Bernier A.-M."/>
            <person name="Bernard K."/>
            <person name="Domingo M.-C."/>
        </authorList>
    </citation>
    <scope>NUCLEOTIDE SEQUENCE [LARGE SCALE GENOMIC DNA]</scope>
    <source>
        <strain evidence="14 15">NML 150081</strain>
    </source>
</reference>
<evidence type="ECO:0000256" key="7">
    <source>
        <dbReference type="ARBA" id="ARBA00022695"/>
    </source>
</evidence>
<comment type="caution">
    <text evidence="14">The sequence shown here is derived from an EMBL/GenBank/DDBJ whole genome shotgun (WGS) entry which is preliminary data.</text>
</comment>
<protein>
    <recommendedName>
        <fullName evidence="10">L-threonylcarbamoyladenylate synthase</fullName>
        <ecNumber evidence="3">2.7.7.87</ecNumber>
    </recommendedName>
    <alternativeName>
        <fullName evidence="10">L-threonylcarbamoyladenylate synthase</fullName>
    </alternativeName>
</protein>
<evidence type="ECO:0000256" key="10">
    <source>
        <dbReference type="ARBA" id="ARBA00029774"/>
    </source>
</evidence>
<proteinExistence type="inferred from homology"/>
<comment type="catalytic activity">
    <reaction evidence="11">
        <text>L-threonine + hydrogencarbonate + ATP = L-threonylcarbamoyladenylate + diphosphate + H2O</text>
        <dbReference type="Rhea" id="RHEA:36407"/>
        <dbReference type="ChEBI" id="CHEBI:15377"/>
        <dbReference type="ChEBI" id="CHEBI:17544"/>
        <dbReference type="ChEBI" id="CHEBI:30616"/>
        <dbReference type="ChEBI" id="CHEBI:33019"/>
        <dbReference type="ChEBI" id="CHEBI:57926"/>
        <dbReference type="ChEBI" id="CHEBI:73682"/>
        <dbReference type="EC" id="2.7.7.87"/>
    </reaction>
</comment>
<accession>A0A255EHD0</accession>
<keyword evidence="6" id="KW-0819">tRNA processing</keyword>
<comment type="subcellular location">
    <subcellularLocation>
        <location evidence="1">Cytoplasm</location>
    </subcellularLocation>
</comment>
<gene>
    <name evidence="14" type="ORF">CGZ91_05570</name>
</gene>
<dbReference type="AlphaFoldDB" id="A0A255EHD0"/>
<evidence type="ECO:0000256" key="6">
    <source>
        <dbReference type="ARBA" id="ARBA00022694"/>
    </source>
</evidence>
<evidence type="ECO:0000259" key="13">
    <source>
        <dbReference type="PROSITE" id="PS51163"/>
    </source>
</evidence>
<evidence type="ECO:0000256" key="9">
    <source>
        <dbReference type="ARBA" id="ARBA00022840"/>
    </source>
</evidence>
<dbReference type="PANTHER" id="PTHR17490:SF16">
    <property type="entry name" value="THREONYLCARBAMOYL-AMP SYNTHASE"/>
    <property type="match status" value="1"/>
</dbReference>
<dbReference type="OrthoDB" id="9814580at2"/>
<feature type="region of interest" description="Disordered" evidence="12">
    <location>
        <begin position="287"/>
        <end position="347"/>
    </location>
</feature>
<organism evidence="14 15">
    <name type="scientific">Parenemella sanctibonifatiensis</name>
    <dbReference type="NCBI Taxonomy" id="2016505"/>
    <lineage>
        <taxon>Bacteria</taxon>
        <taxon>Bacillati</taxon>
        <taxon>Actinomycetota</taxon>
        <taxon>Actinomycetes</taxon>
        <taxon>Propionibacteriales</taxon>
        <taxon>Propionibacteriaceae</taxon>
        <taxon>Parenemella</taxon>
    </lineage>
</organism>
<sequence>MARVSEQHDAEPLDATSPTAGEVTTEVEQAQPESATEPVVDAEGEPGGSEETAEESASEVTADVADADAEPEPDPEPVVEIIDAVTDPEGGIARAAELLAEGHVVVIPTDTVYGVAADAFNRKAVNALLEAKGRGRDKPPPVLISDAPMLQALGDKVPSYARKLVDKYWPGPMTVVVKAQDGLRMELGETKGTIGLRVPDHDLTRSLLRRTGALAVSSANRTEQPPAHSVAEAVEQLEGHVSYFLDAGPVADGPSSTMVNFSSGHYGELLRLGPHSLAELQETCPFLKDPMGLAPEPEPEPADETDADDATTEAEATDAEATTDTTTDSGAEAEAEPVAPPPGYSPN</sequence>
<feature type="region of interest" description="Disordered" evidence="12">
    <location>
        <begin position="1"/>
        <end position="75"/>
    </location>
</feature>
<evidence type="ECO:0000256" key="8">
    <source>
        <dbReference type="ARBA" id="ARBA00022741"/>
    </source>
</evidence>
<feature type="compositionally biased region" description="Pro residues" evidence="12">
    <location>
        <begin position="338"/>
        <end position="347"/>
    </location>
</feature>
<dbReference type="GO" id="GO:0006450">
    <property type="term" value="P:regulation of translational fidelity"/>
    <property type="evidence" value="ECO:0007669"/>
    <property type="project" value="TreeGrafter"/>
</dbReference>
<keyword evidence="15" id="KW-1185">Reference proteome</keyword>
<dbReference type="Pfam" id="PF01300">
    <property type="entry name" value="Sua5_yciO_yrdC"/>
    <property type="match status" value="1"/>
</dbReference>
<dbReference type="InterPro" id="IPR006070">
    <property type="entry name" value="Sua5-like_dom"/>
</dbReference>
<keyword evidence="4" id="KW-0963">Cytoplasm</keyword>
<dbReference type="SUPFAM" id="SSF55821">
    <property type="entry name" value="YrdC/RibB"/>
    <property type="match status" value="1"/>
</dbReference>
<evidence type="ECO:0000256" key="4">
    <source>
        <dbReference type="ARBA" id="ARBA00022490"/>
    </source>
</evidence>
<keyword evidence="7" id="KW-0548">Nucleotidyltransferase</keyword>
<dbReference type="Proteomes" id="UP000216300">
    <property type="component" value="Unassembled WGS sequence"/>
</dbReference>
<evidence type="ECO:0000313" key="15">
    <source>
        <dbReference type="Proteomes" id="UP000216300"/>
    </source>
</evidence>
<dbReference type="PROSITE" id="PS51163">
    <property type="entry name" value="YRDC"/>
    <property type="match status" value="1"/>
</dbReference>
<dbReference type="Gene3D" id="3.90.870.10">
    <property type="entry name" value="DHBP synthase"/>
    <property type="match status" value="1"/>
</dbReference>
<feature type="compositionally biased region" description="Acidic residues" evidence="12">
    <location>
        <begin position="297"/>
        <end position="318"/>
    </location>
</feature>
<feature type="compositionally biased region" description="Acidic residues" evidence="12">
    <location>
        <begin position="65"/>
        <end position="75"/>
    </location>
</feature>
<evidence type="ECO:0000256" key="12">
    <source>
        <dbReference type="SAM" id="MobiDB-lite"/>
    </source>
</evidence>
<dbReference type="PANTHER" id="PTHR17490">
    <property type="entry name" value="SUA5"/>
    <property type="match status" value="1"/>
</dbReference>
<feature type="compositionally biased region" description="Basic and acidic residues" evidence="12">
    <location>
        <begin position="1"/>
        <end position="11"/>
    </location>
</feature>
<keyword evidence="9" id="KW-0067">ATP-binding</keyword>
<keyword evidence="5" id="KW-0808">Transferase</keyword>
<name>A0A255EHD0_9ACTN</name>
<feature type="domain" description="YrdC-like" evidence="13">
    <location>
        <begin position="89"/>
        <end position="275"/>
    </location>
</feature>
<dbReference type="GO" id="GO:0000049">
    <property type="term" value="F:tRNA binding"/>
    <property type="evidence" value="ECO:0007669"/>
    <property type="project" value="TreeGrafter"/>
</dbReference>
<dbReference type="GO" id="GO:0003725">
    <property type="term" value="F:double-stranded RNA binding"/>
    <property type="evidence" value="ECO:0007669"/>
    <property type="project" value="InterPro"/>
</dbReference>
<evidence type="ECO:0000256" key="2">
    <source>
        <dbReference type="ARBA" id="ARBA00007663"/>
    </source>
</evidence>
<keyword evidence="8" id="KW-0547">Nucleotide-binding</keyword>
<dbReference type="NCBIfam" id="TIGR00057">
    <property type="entry name" value="L-threonylcarbamoyladenylate synthase"/>
    <property type="match status" value="1"/>
</dbReference>